<dbReference type="PROSITE" id="PS51293">
    <property type="entry name" value="SANT"/>
    <property type="match status" value="2"/>
</dbReference>
<dbReference type="InterPro" id="IPR009057">
    <property type="entry name" value="Homeodomain-like_sf"/>
</dbReference>
<comment type="caution">
    <text evidence="7">The sequence shown here is derived from an EMBL/GenBank/DDBJ whole genome shotgun (WGS) entry which is preliminary data.</text>
</comment>
<dbReference type="SUPFAM" id="SSF46689">
    <property type="entry name" value="Homeodomain-like"/>
    <property type="match status" value="2"/>
</dbReference>
<dbReference type="Gene3D" id="1.10.10.60">
    <property type="entry name" value="Homeodomain-like"/>
    <property type="match status" value="2"/>
</dbReference>
<dbReference type="Pfam" id="PF00249">
    <property type="entry name" value="Myb_DNA-binding"/>
    <property type="match status" value="2"/>
</dbReference>
<dbReference type="GO" id="GO:0006357">
    <property type="term" value="P:regulation of transcription by RNA polymerase II"/>
    <property type="evidence" value="ECO:0007669"/>
    <property type="project" value="TreeGrafter"/>
</dbReference>
<feature type="domain" description="SANT" evidence="6">
    <location>
        <begin position="241"/>
        <end position="292"/>
    </location>
</feature>
<reference evidence="7 8" key="1">
    <citation type="submission" date="2012-05" db="EMBL/GenBank/DDBJ databases">
        <title>Recombination and specialization in a pathogen metapopulation.</title>
        <authorList>
            <person name="Gardiner A."/>
            <person name="Kemen E."/>
            <person name="Schultz-Larsen T."/>
            <person name="MacLean D."/>
            <person name="Van Oosterhout C."/>
            <person name="Jones J.D.G."/>
        </authorList>
    </citation>
    <scope>NUCLEOTIDE SEQUENCE [LARGE SCALE GENOMIC DNA]</scope>
    <source>
        <strain evidence="7 8">Ac Nc2</strain>
    </source>
</reference>
<organism evidence="7 8">
    <name type="scientific">Albugo candida</name>
    <dbReference type="NCBI Taxonomy" id="65357"/>
    <lineage>
        <taxon>Eukaryota</taxon>
        <taxon>Sar</taxon>
        <taxon>Stramenopiles</taxon>
        <taxon>Oomycota</taxon>
        <taxon>Peronosporomycetes</taxon>
        <taxon>Albuginales</taxon>
        <taxon>Albuginaceae</taxon>
        <taxon>Albugo</taxon>
    </lineage>
</organism>
<keyword evidence="8" id="KW-1185">Reference proteome</keyword>
<dbReference type="SMART" id="SM00717">
    <property type="entry name" value="SANT"/>
    <property type="match status" value="2"/>
</dbReference>
<dbReference type="AlphaFoldDB" id="A0A024GRD5"/>
<dbReference type="GO" id="GO:0003677">
    <property type="term" value="F:DNA binding"/>
    <property type="evidence" value="ECO:0007669"/>
    <property type="project" value="UniProtKB-KW"/>
</dbReference>
<dbReference type="CDD" id="cd00167">
    <property type="entry name" value="SANT"/>
    <property type="match status" value="1"/>
</dbReference>
<dbReference type="OrthoDB" id="2193595at2759"/>
<feature type="domain" description="SANT" evidence="6">
    <location>
        <begin position="77"/>
        <end position="128"/>
    </location>
</feature>
<evidence type="ECO:0000256" key="1">
    <source>
        <dbReference type="ARBA" id="ARBA00022723"/>
    </source>
</evidence>
<keyword evidence="3" id="KW-0862">Zinc</keyword>
<dbReference type="GO" id="GO:0005667">
    <property type="term" value="C:transcription regulator complex"/>
    <property type="evidence" value="ECO:0007669"/>
    <property type="project" value="TreeGrafter"/>
</dbReference>
<dbReference type="STRING" id="65357.A0A024GRD5"/>
<dbReference type="EMBL" id="CAIX01000298">
    <property type="protein sequence ID" value="CCI49438.1"/>
    <property type="molecule type" value="Genomic_DNA"/>
</dbReference>
<accession>A0A024GRD5</accession>
<dbReference type="InterPro" id="IPR051066">
    <property type="entry name" value="Trans_reg/Corepressor"/>
</dbReference>
<evidence type="ECO:0000313" key="7">
    <source>
        <dbReference type="EMBL" id="CCI49438.1"/>
    </source>
</evidence>
<dbReference type="FunFam" id="1.10.10.60:FF:000012">
    <property type="entry name" value="Metastasis-associated 1 family, member 3"/>
    <property type="match status" value="1"/>
</dbReference>
<evidence type="ECO:0000259" key="6">
    <source>
        <dbReference type="PROSITE" id="PS51293"/>
    </source>
</evidence>
<keyword evidence="2" id="KW-0863">Zinc-finger</keyword>
<protein>
    <recommendedName>
        <fullName evidence="6">SANT domain-containing protein</fullName>
    </recommendedName>
</protein>
<evidence type="ECO:0000256" key="2">
    <source>
        <dbReference type="ARBA" id="ARBA00022771"/>
    </source>
</evidence>
<gene>
    <name evidence="7" type="ORF">BN9_107540</name>
</gene>
<dbReference type="GO" id="GO:0003714">
    <property type="term" value="F:transcription corepressor activity"/>
    <property type="evidence" value="ECO:0007669"/>
    <property type="project" value="TreeGrafter"/>
</dbReference>
<evidence type="ECO:0000256" key="5">
    <source>
        <dbReference type="ARBA" id="ARBA00023242"/>
    </source>
</evidence>
<dbReference type="InterPro" id="IPR001005">
    <property type="entry name" value="SANT/Myb"/>
</dbReference>
<dbReference type="PANTHER" id="PTHR16089:SF28">
    <property type="entry name" value="REST COREPRESSOR"/>
    <property type="match status" value="1"/>
</dbReference>
<evidence type="ECO:0000256" key="4">
    <source>
        <dbReference type="ARBA" id="ARBA00023125"/>
    </source>
</evidence>
<dbReference type="InterPro" id="IPR017884">
    <property type="entry name" value="SANT_dom"/>
</dbReference>
<keyword evidence="4" id="KW-0238">DNA-binding</keyword>
<dbReference type="InParanoid" id="A0A024GRD5"/>
<dbReference type="GO" id="GO:0000118">
    <property type="term" value="C:histone deacetylase complex"/>
    <property type="evidence" value="ECO:0007669"/>
    <property type="project" value="TreeGrafter"/>
</dbReference>
<dbReference type="PANTHER" id="PTHR16089">
    <property type="entry name" value="REST COREPRESSOR COREST PROTEIN-RELATED"/>
    <property type="match status" value="1"/>
</dbReference>
<evidence type="ECO:0000313" key="8">
    <source>
        <dbReference type="Proteomes" id="UP000053237"/>
    </source>
</evidence>
<dbReference type="Proteomes" id="UP000053237">
    <property type="component" value="Unassembled WGS sequence"/>
</dbReference>
<keyword evidence="1" id="KW-0479">Metal-binding</keyword>
<dbReference type="GO" id="GO:0008270">
    <property type="term" value="F:zinc ion binding"/>
    <property type="evidence" value="ECO:0007669"/>
    <property type="project" value="UniProtKB-KW"/>
</dbReference>
<sequence>MLSRSARSTSQGRQRDDKAAEVRNVKLHNFRQYLQSAHNLYCHPKAHTEIDAKFTQHFCQPRRIACDTVSSELRVVQFFENWTYLEIGIFEECVERFGKCFHKIAREIPRKSVKDVISFYYLWKKCTSRTIGRKKDAGRCAQKEQSDHENMDSAMRSNIDRYKGSQNVTLFRDSGLQKLQFTSVARQRLLKEYFCASRSLYGPKSDLQPLSKRLDLKSLRLDRVGAYRACIQGNAQLRSSNVFDSWSPLDIYLFTQGIQHYGKRFHLVARKIGTKTCKQVIAFYYQWKKEAYSSF</sequence>
<proteinExistence type="predicted"/>
<name>A0A024GRD5_9STRA</name>
<evidence type="ECO:0000256" key="3">
    <source>
        <dbReference type="ARBA" id="ARBA00022833"/>
    </source>
</evidence>
<keyword evidence="5" id="KW-0539">Nucleus</keyword>